<dbReference type="SMART" id="SM00181">
    <property type="entry name" value="EGF"/>
    <property type="match status" value="2"/>
</dbReference>
<dbReference type="Pfam" id="PF00059">
    <property type="entry name" value="Lectin_C"/>
    <property type="match status" value="1"/>
</dbReference>
<dbReference type="SUPFAM" id="SSF57196">
    <property type="entry name" value="EGF/Laminin"/>
    <property type="match status" value="1"/>
</dbReference>
<dbReference type="CDD" id="cd00037">
    <property type="entry name" value="CLECT"/>
    <property type="match status" value="1"/>
</dbReference>
<dbReference type="PROSITE" id="PS00022">
    <property type="entry name" value="EGF_1"/>
    <property type="match status" value="2"/>
</dbReference>
<dbReference type="InterPro" id="IPR016186">
    <property type="entry name" value="C-type_lectin-like/link_sf"/>
</dbReference>
<dbReference type="Proteomes" id="UP000270094">
    <property type="component" value="Unassembled WGS sequence"/>
</dbReference>
<keyword evidence="4" id="KW-1185">Reference proteome</keyword>
<dbReference type="PANTHER" id="PTHR47324:SF1">
    <property type="entry name" value="EGF-LIKE DOMAIN-CONTAINING PROTEIN-RELATED"/>
    <property type="match status" value="1"/>
</dbReference>
<proteinExistence type="predicted"/>
<organism evidence="3 4">
    <name type="scientific">Strongylus vulgaris</name>
    <name type="common">Blood worm</name>
    <dbReference type="NCBI Taxonomy" id="40348"/>
    <lineage>
        <taxon>Eukaryota</taxon>
        <taxon>Metazoa</taxon>
        <taxon>Ecdysozoa</taxon>
        <taxon>Nematoda</taxon>
        <taxon>Chromadorea</taxon>
        <taxon>Rhabditida</taxon>
        <taxon>Rhabditina</taxon>
        <taxon>Rhabditomorpha</taxon>
        <taxon>Strongyloidea</taxon>
        <taxon>Strongylidae</taxon>
        <taxon>Strongylus</taxon>
    </lineage>
</organism>
<dbReference type="EMBL" id="UYYB01097417">
    <property type="protein sequence ID" value="VDM76646.1"/>
    <property type="molecule type" value="Genomic_DNA"/>
</dbReference>
<name>A0A3P7J176_STRVU</name>
<evidence type="ECO:0000313" key="3">
    <source>
        <dbReference type="EMBL" id="VDM76646.1"/>
    </source>
</evidence>
<dbReference type="InterPro" id="IPR001304">
    <property type="entry name" value="C-type_lectin-like"/>
</dbReference>
<comment type="caution">
    <text evidence="1">Lacks conserved residue(s) required for the propagation of feature annotation.</text>
</comment>
<evidence type="ECO:0000256" key="1">
    <source>
        <dbReference type="PROSITE-ProRule" id="PRU00076"/>
    </source>
</evidence>
<dbReference type="PANTHER" id="PTHR47324">
    <property type="entry name" value="PROTEIN IRG-7-RELATED"/>
    <property type="match status" value="1"/>
</dbReference>
<dbReference type="Gene3D" id="3.10.100.10">
    <property type="entry name" value="Mannose-Binding Protein A, subunit A"/>
    <property type="match status" value="1"/>
</dbReference>
<dbReference type="SUPFAM" id="SSF56436">
    <property type="entry name" value="C-type lectin-like"/>
    <property type="match status" value="1"/>
</dbReference>
<gene>
    <name evidence="3" type="ORF">SVUK_LOCUS11644</name>
</gene>
<feature type="non-terminal residue" evidence="3">
    <location>
        <position position="819"/>
    </location>
</feature>
<evidence type="ECO:0000259" key="2">
    <source>
        <dbReference type="PROSITE" id="PS50026"/>
    </source>
</evidence>
<dbReference type="OrthoDB" id="5836209at2759"/>
<feature type="domain" description="EGF-like" evidence="2">
    <location>
        <begin position="338"/>
        <end position="372"/>
    </location>
</feature>
<dbReference type="InterPro" id="IPR016187">
    <property type="entry name" value="CTDL_fold"/>
</dbReference>
<dbReference type="Gene3D" id="2.10.25.10">
    <property type="entry name" value="Laminin"/>
    <property type="match status" value="1"/>
</dbReference>
<reference evidence="3 4" key="1">
    <citation type="submission" date="2018-11" db="EMBL/GenBank/DDBJ databases">
        <authorList>
            <consortium name="Pathogen Informatics"/>
        </authorList>
    </citation>
    <scope>NUCLEOTIDE SEQUENCE [LARGE SCALE GENOMIC DNA]</scope>
</reference>
<dbReference type="CDD" id="cd00054">
    <property type="entry name" value="EGF_CA"/>
    <property type="match status" value="1"/>
</dbReference>
<dbReference type="PROSITE" id="PS50026">
    <property type="entry name" value="EGF_3"/>
    <property type="match status" value="1"/>
</dbReference>
<keyword evidence="1" id="KW-0245">EGF-like domain</keyword>
<accession>A0A3P7J176</accession>
<dbReference type="InterPro" id="IPR000742">
    <property type="entry name" value="EGF"/>
</dbReference>
<keyword evidence="1" id="KW-1015">Disulfide bond</keyword>
<sequence length="819" mass="92367">MYPPNRLKLPNFRAALQRYLTYKSPVYIITDALPNDLEVLESVFHLDSYWRVPLNFIYVEPAPSSDCVTTIENPDYRAMDSLAQRSGGTTFYFSSNNQGSIQSFLYQHMYSTIYRSQLLLLDDLPVCANQKVYNPIAIDTSADQMVIVATGKNLSLVLTTPEGGLSTYDTVYTDGTNYIWTKNGPYTGNWMVSFWTSEQTLGCNYKVYQKSYHTPASIANQFDLFWGVAGQINEDTVSLQPYYNFAQAIVMHLTNFHLESPPERVSAALTVRAIRDNRPVTVYATNGEWRDVCSYNFYFPPLQCKIPNEILYFNFFVRDSFGFTVQRAGVMYCAQIQPTPEPPPHQCQNGGIINAANTTCFCPPGFTGTYCDQVVCYNGGTPAGQFCMCPTGWIGTFCEVCYNGGTPAGQFCMCPTGWMGTFCEVAKCTEMGITPEYMRTNVDMVFMLELTEQAHAQVYYLNSIFPDLIRDIQSQDGTWITRYVIVGYNSTWADILYMSPSFDPSGMIKFMNQLAQQVPTDNGCVVQLWKALDLVSRYIRFGSYVEVFVASPQDETMFDNFYIGYENARALGVRVNAFVNVFEKGLACNATDNDFDKLFALTSSTTGYNYALHPFDISTVITRLIPLQFSSGIVYSQYQDNCMDNHNMQVFFPIDAYAQTIQLNALGFNKTVTIYDGDGNVQDSMVILSDPTTGWDILEVRKQCDSGWDQVDQYCIRFEGLALSYDDADSFCHNVGGSLVDDLTDAKHNYLLRESYGIDFWIGLSNPNNTGYVWDRPYGTPMLPVSLFRQSNLYGEVPLYPLAAFQLSAPTYWTGGQTP</sequence>
<dbReference type="AlphaFoldDB" id="A0A3P7J176"/>
<protein>
    <recommendedName>
        <fullName evidence="2">EGF-like domain-containing protein</fullName>
    </recommendedName>
</protein>
<dbReference type="PROSITE" id="PS01186">
    <property type="entry name" value="EGF_2"/>
    <property type="match status" value="2"/>
</dbReference>
<dbReference type="InterPro" id="IPR053295">
    <property type="entry name" value="Innate_immunity_reg"/>
</dbReference>
<evidence type="ECO:0000313" key="4">
    <source>
        <dbReference type="Proteomes" id="UP000270094"/>
    </source>
</evidence>
<feature type="disulfide bond" evidence="1">
    <location>
        <begin position="362"/>
        <end position="371"/>
    </location>
</feature>